<gene>
    <name evidence="2" type="ORF">RMCC_2445</name>
</gene>
<dbReference type="RefSeq" id="WP_062656674.1">
    <property type="nucleotide sequence ID" value="NZ_BCSY01000039.1"/>
</dbReference>
<name>A0A124E224_MYCCR</name>
<reference evidence="3" key="2">
    <citation type="submission" date="2016-02" db="EMBL/GenBank/DDBJ databases">
        <title>Draft genome sequence of five rapidly growing Mycobacterium species.</title>
        <authorList>
            <person name="Katahira K."/>
            <person name="Gotou Y."/>
            <person name="Iida K."/>
            <person name="Ogura Y."/>
            <person name="Hayashi T."/>
        </authorList>
    </citation>
    <scope>NUCLEOTIDE SEQUENCE [LARGE SCALE GENOMIC DNA]</scope>
    <source>
        <strain evidence="3">JCM15298</strain>
    </source>
</reference>
<dbReference type="OrthoDB" id="9961298at2"/>
<feature type="compositionally biased region" description="Basic and acidic residues" evidence="1">
    <location>
        <begin position="1"/>
        <end position="11"/>
    </location>
</feature>
<proteinExistence type="predicted"/>
<dbReference type="EMBL" id="BCSY01000039">
    <property type="protein sequence ID" value="GAS95479.1"/>
    <property type="molecule type" value="Genomic_DNA"/>
</dbReference>
<dbReference type="AlphaFoldDB" id="A0A124E224"/>
<feature type="region of interest" description="Disordered" evidence="1">
    <location>
        <begin position="1"/>
        <end position="27"/>
    </location>
</feature>
<accession>A0A124E224</accession>
<evidence type="ECO:0000313" key="2">
    <source>
        <dbReference type="EMBL" id="GAS95479.1"/>
    </source>
</evidence>
<reference evidence="3" key="1">
    <citation type="journal article" date="2016" name="Genome Announc.">
        <title>Draft Genome Sequences of Five Rapidly Growing Mycobacterium Species, M. thermoresistibile, M. fortuitum subsp. acetamidolyticum, M. canariasense, M. brisbanense, and M. novocastrense.</title>
        <authorList>
            <person name="Katahira K."/>
            <person name="Ogura Y."/>
            <person name="Gotoh Y."/>
            <person name="Hayashi T."/>
        </authorList>
    </citation>
    <scope>NUCLEOTIDE SEQUENCE [LARGE SCALE GENOMIC DNA]</scope>
    <source>
        <strain evidence="3">JCM15298</strain>
    </source>
</reference>
<organism evidence="2 3">
    <name type="scientific">Mycolicibacterium canariasense</name>
    <name type="common">Mycobacterium canariasense</name>
    <dbReference type="NCBI Taxonomy" id="228230"/>
    <lineage>
        <taxon>Bacteria</taxon>
        <taxon>Bacillati</taxon>
        <taxon>Actinomycetota</taxon>
        <taxon>Actinomycetes</taxon>
        <taxon>Mycobacteriales</taxon>
        <taxon>Mycobacteriaceae</taxon>
        <taxon>Mycolicibacterium</taxon>
    </lineage>
</organism>
<comment type="caution">
    <text evidence="2">The sequence shown here is derived from an EMBL/GenBank/DDBJ whole genome shotgun (WGS) entry which is preliminary data.</text>
</comment>
<protein>
    <submittedName>
        <fullName evidence="2">Gp80</fullName>
    </submittedName>
</protein>
<evidence type="ECO:0000256" key="1">
    <source>
        <dbReference type="SAM" id="MobiDB-lite"/>
    </source>
</evidence>
<keyword evidence="3" id="KW-1185">Reference proteome</keyword>
<dbReference type="Proteomes" id="UP000069443">
    <property type="component" value="Unassembled WGS sequence"/>
</dbReference>
<sequence>MDTDELAERVGPRLGELVHPGDADTPPFPLSLPTFQPNILPDGMTEEEAEELGLPTMDLPKLFLQALFHLLQNGFGVTLVDSGELADLQAAAAVREHKRVEFKQFRFRCGAAAFRVAVENFDSDSPIIPCEADQVQKAHTHG</sequence>
<dbReference type="STRING" id="228230.RMCC_2445"/>
<evidence type="ECO:0000313" key="3">
    <source>
        <dbReference type="Proteomes" id="UP000069443"/>
    </source>
</evidence>